<evidence type="ECO:0000313" key="1">
    <source>
        <dbReference type="EMBL" id="CAB4890307.1"/>
    </source>
</evidence>
<proteinExistence type="predicted"/>
<protein>
    <submittedName>
        <fullName evidence="1">Unannotated protein</fullName>
    </submittedName>
</protein>
<dbReference type="AlphaFoldDB" id="A0A6J7F489"/>
<gene>
    <name evidence="1" type="ORF">UFOPK3482_01225</name>
</gene>
<dbReference type="EMBL" id="CAFBLZ010000149">
    <property type="protein sequence ID" value="CAB4890307.1"/>
    <property type="molecule type" value="Genomic_DNA"/>
</dbReference>
<reference evidence="1" key="1">
    <citation type="submission" date="2020-05" db="EMBL/GenBank/DDBJ databases">
        <authorList>
            <person name="Chiriac C."/>
            <person name="Salcher M."/>
            <person name="Ghai R."/>
            <person name="Kavagutti S V."/>
        </authorList>
    </citation>
    <scope>NUCLEOTIDE SEQUENCE</scope>
</reference>
<accession>A0A6J7F489</accession>
<organism evidence="1">
    <name type="scientific">freshwater metagenome</name>
    <dbReference type="NCBI Taxonomy" id="449393"/>
    <lineage>
        <taxon>unclassified sequences</taxon>
        <taxon>metagenomes</taxon>
        <taxon>ecological metagenomes</taxon>
    </lineage>
</organism>
<dbReference type="Gene3D" id="1.10.1220.10">
    <property type="entry name" value="Met repressor-like"/>
    <property type="match status" value="1"/>
</dbReference>
<name>A0A6J7F489_9ZZZZ</name>
<sequence length="73" mass="8146">MADLLIRDLAPEIIHALDVKAKTLGISRVELVRRTISREVTATPGSLTEEHLLEMVKRLPDLGDPEIMRGAWS</sequence>
<dbReference type="GO" id="GO:0006355">
    <property type="term" value="P:regulation of DNA-templated transcription"/>
    <property type="evidence" value="ECO:0007669"/>
    <property type="project" value="InterPro"/>
</dbReference>
<dbReference type="InterPro" id="IPR013321">
    <property type="entry name" value="Arc_rbn_hlx_hlx"/>
</dbReference>